<dbReference type="Proteomes" id="UP001327560">
    <property type="component" value="Chromosome 1"/>
</dbReference>
<evidence type="ECO:0000313" key="5">
    <source>
        <dbReference type="Proteomes" id="UP001327560"/>
    </source>
</evidence>
<keyword evidence="5" id="KW-1185">Reference proteome</keyword>
<feature type="transmembrane region" description="Helical" evidence="1">
    <location>
        <begin position="463"/>
        <end position="486"/>
    </location>
</feature>
<feature type="transmembrane region" description="Helical" evidence="1">
    <location>
        <begin position="379"/>
        <end position="402"/>
    </location>
</feature>
<name>A0AAQ3JPG0_9LILI</name>
<protein>
    <submittedName>
        <fullName evidence="4">Metallophosphoesterase</fullName>
    </submittedName>
</protein>
<gene>
    <name evidence="4" type="ORF">Cni_G02103</name>
</gene>
<feature type="domain" description="TMEM62 Ig-like" evidence="2">
    <location>
        <begin position="124"/>
        <end position="241"/>
    </location>
</feature>
<proteinExistence type="predicted"/>
<feature type="transmembrane region" description="Helical" evidence="1">
    <location>
        <begin position="323"/>
        <end position="342"/>
    </location>
</feature>
<reference evidence="4 5" key="1">
    <citation type="submission" date="2023-10" db="EMBL/GenBank/DDBJ databases">
        <title>Chromosome-scale genome assembly provides insights into flower coloration mechanisms of Canna indica.</title>
        <authorList>
            <person name="Li C."/>
        </authorList>
    </citation>
    <scope>NUCLEOTIDE SEQUENCE [LARGE SCALE GENOMIC DNA]</scope>
    <source>
        <tissue evidence="4">Flower</tissue>
    </source>
</reference>
<evidence type="ECO:0000259" key="3">
    <source>
        <dbReference type="Pfam" id="PF24394"/>
    </source>
</evidence>
<dbReference type="InterPro" id="IPR056230">
    <property type="entry name" value="TMEM62_C"/>
</dbReference>
<evidence type="ECO:0000313" key="4">
    <source>
        <dbReference type="EMBL" id="WOK93406.1"/>
    </source>
</evidence>
<keyword evidence="1" id="KW-1133">Transmembrane helix</keyword>
<dbReference type="PANTHER" id="PTHR14795:SF6">
    <property type="entry name" value="METALLOPHOSPHOESTERASE-RELATED"/>
    <property type="match status" value="1"/>
</dbReference>
<feature type="transmembrane region" description="Helical" evidence="1">
    <location>
        <begin position="261"/>
        <end position="280"/>
    </location>
</feature>
<dbReference type="SUPFAM" id="SSF56300">
    <property type="entry name" value="Metallo-dependent phosphatases"/>
    <property type="match status" value="1"/>
</dbReference>
<evidence type="ECO:0000256" key="1">
    <source>
        <dbReference type="SAM" id="Phobius"/>
    </source>
</evidence>
<organism evidence="4 5">
    <name type="scientific">Canna indica</name>
    <name type="common">Indian-shot</name>
    <dbReference type="NCBI Taxonomy" id="4628"/>
    <lineage>
        <taxon>Eukaryota</taxon>
        <taxon>Viridiplantae</taxon>
        <taxon>Streptophyta</taxon>
        <taxon>Embryophyta</taxon>
        <taxon>Tracheophyta</taxon>
        <taxon>Spermatophyta</taxon>
        <taxon>Magnoliopsida</taxon>
        <taxon>Liliopsida</taxon>
        <taxon>Zingiberales</taxon>
        <taxon>Cannaceae</taxon>
        <taxon>Canna</taxon>
    </lineage>
</organism>
<dbReference type="Pfam" id="PF24384">
    <property type="entry name" value="Ig_TMM62"/>
    <property type="match status" value="1"/>
</dbReference>
<feature type="domain" description="TMEM62 C-terminal" evidence="3">
    <location>
        <begin position="265"/>
        <end position="487"/>
    </location>
</feature>
<sequence>MESELQQWDTYPGDSVTKVVFGHFPMSFTASSEVGQRYENLFARHSVSSYICGHLHGKFNRQLWRFHSSKSLSDVKVPKKVRSFWEWELGDWKDSRVIRILAIDRGVVSFLDMELIRKNEVEEDFPTTILITYPVDSTSMNSIEHITKPFRNDINALVFSTQPIVNVTAKVFDSFKDYKIVEEVPLQPVGSAADKPLFHGKWNAESYLTASATRYLLQVSVLNTHGKETRSNLRPFSVQGKQAPFRSTLLARLVFEIEWEFLYLVLFWSNISFLVMLLCLPKVLNYFMERNPFYCQSISSPIQRRKYLFLVYWVLTEGSRNRMFWFSMVIYLLYLLKLPWFWGYATSENGEIASMYLSGWRVQSPDGHETLDKLGSPDIMTITLPFMYLVVTPMFILIYSLFVERSAFYSDCSRKSNCKNDSMHHKESEQLAQLVAVVPSNSLRGGFNTSSTCKFSCDWTRRFLLLGCLIVTLIHFKQCLALMFAYHLPFHGHHHCSFWQLCFLLAPSRFLSKDDDQSNIFNPQDHGNQVI</sequence>
<dbReference type="PANTHER" id="PTHR14795">
    <property type="entry name" value="HELICASE RELATED"/>
    <property type="match status" value="1"/>
</dbReference>
<dbReference type="InterPro" id="IPR056229">
    <property type="entry name" value="Ig_TMM62"/>
</dbReference>
<evidence type="ECO:0000259" key="2">
    <source>
        <dbReference type="Pfam" id="PF24384"/>
    </source>
</evidence>
<dbReference type="AlphaFoldDB" id="A0AAQ3JPG0"/>
<keyword evidence="1" id="KW-0812">Transmembrane</keyword>
<keyword evidence="1" id="KW-0472">Membrane</keyword>
<dbReference type="EMBL" id="CP136890">
    <property type="protein sequence ID" value="WOK93406.1"/>
    <property type="molecule type" value="Genomic_DNA"/>
</dbReference>
<dbReference type="InterPro" id="IPR029052">
    <property type="entry name" value="Metallo-depent_PP-like"/>
</dbReference>
<dbReference type="Pfam" id="PF24394">
    <property type="entry name" value="TMEM62_C"/>
    <property type="match status" value="1"/>
</dbReference>
<accession>A0AAQ3JPG0</accession>